<name>M0KSD9_9EURY</name>
<dbReference type="PATRIC" id="fig|1227452.3.peg.1762"/>
<gene>
    <name evidence="2" type="ORF">C442_08811</name>
</gene>
<dbReference type="AlphaFoldDB" id="M0KSD9"/>
<protein>
    <submittedName>
        <fullName evidence="2">Uncharacterized protein</fullName>
    </submittedName>
</protein>
<keyword evidence="3" id="KW-1185">Reference proteome</keyword>
<accession>M0KSD9</accession>
<dbReference type="Proteomes" id="UP000011623">
    <property type="component" value="Unassembled WGS sequence"/>
</dbReference>
<reference evidence="2 3" key="1">
    <citation type="journal article" date="2014" name="PLoS Genet.">
        <title>Phylogenetically driven sequencing of extremely halophilic archaea reveals strategies for static and dynamic osmo-response.</title>
        <authorList>
            <person name="Becker E.A."/>
            <person name="Seitzer P.M."/>
            <person name="Tritt A."/>
            <person name="Larsen D."/>
            <person name="Krusor M."/>
            <person name="Yao A.I."/>
            <person name="Wu D."/>
            <person name="Madern D."/>
            <person name="Eisen J.A."/>
            <person name="Darling A.E."/>
            <person name="Facciotti M.T."/>
        </authorList>
    </citation>
    <scope>NUCLEOTIDE SEQUENCE [LARGE SCALE GENOMIC DNA]</scope>
    <source>
        <strain evidence="2 3">JCM 13557</strain>
    </source>
</reference>
<feature type="region of interest" description="Disordered" evidence="1">
    <location>
        <begin position="120"/>
        <end position="143"/>
    </location>
</feature>
<sequence length="247" mass="26761">MAGLSATSGGGFDYIQSAEPADPENGELWFDTDGGTDGNGEVKVYDGTTWDTTGYVSHDQLTNVSPGDHFTPGSGLSFNSGTLALLLSSYLTIDGNGDLALASDSIGQDRLAFNTATQSELNGHAGDSTAHHSKPSGTQNTTDEVWRDLGYSNKVFSVVTGYEIEVDHYGGDTGKTGQHEFRLYDRKDGKIIHTETFTTENTGQYEYVSGSVPDVWAGYYEFNFEYETNWQNGAIRIAPTPQHSHNI</sequence>
<organism evidence="2 3">
    <name type="scientific">Haloarcula amylolytica JCM 13557</name>
    <dbReference type="NCBI Taxonomy" id="1227452"/>
    <lineage>
        <taxon>Archaea</taxon>
        <taxon>Methanobacteriati</taxon>
        <taxon>Methanobacteriota</taxon>
        <taxon>Stenosarchaea group</taxon>
        <taxon>Halobacteria</taxon>
        <taxon>Halobacteriales</taxon>
        <taxon>Haloarculaceae</taxon>
        <taxon>Haloarcula</taxon>
    </lineage>
</organism>
<proteinExistence type="predicted"/>
<comment type="caution">
    <text evidence="2">The sequence shown here is derived from an EMBL/GenBank/DDBJ whole genome shotgun (WGS) entry which is preliminary data.</text>
</comment>
<evidence type="ECO:0000256" key="1">
    <source>
        <dbReference type="SAM" id="MobiDB-lite"/>
    </source>
</evidence>
<evidence type="ECO:0000313" key="3">
    <source>
        <dbReference type="Proteomes" id="UP000011623"/>
    </source>
</evidence>
<dbReference type="RefSeq" id="WP_008309577.1">
    <property type="nucleotide sequence ID" value="NZ_AOLW01000015.1"/>
</dbReference>
<dbReference type="EMBL" id="AOLW01000015">
    <property type="protein sequence ID" value="EMA23114.1"/>
    <property type="molecule type" value="Genomic_DNA"/>
</dbReference>
<feature type="region of interest" description="Disordered" evidence="1">
    <location>
        <begin position="1"/>
        <end position="25"/>
    </location>
</feature>
<evidence type="ECO:0000313" key="2">
    <source>
        <dbReference type="EMBL" id="EMA23114.1"/>
    </source>
</evidence>